<feature type="region of interest" description="Disordered" evidence="6">
    <location>
        <begin position="563"/>
        <end position="586"/>
    </location>
</feature>
<dbReference type="GO" id="GO:0001732">
    <property type="term" value="P:formation of cytoplasmic translation initiation complex"/>
    <property type="evidence" value="ECO:0007669"/>
    <property type="project" value="UniProtKB-UniRule"/>
</dbReference>
<evidence type="ECO:0000256" key="4">
    <source>
        <dbReference type="ARBA" id="ARBA00022917"/>
    </source>
</evidence>
<sequence>MAPSLLELIEAMPSGDTWGPPTTTETTLNGVPYAPFSKGDKLGRMADWTAEGKERERGGRQQYQSRYRDQIYGAGGPGGLQTVFNIEGQNEENTFSLVDRSTASTRGRGFGGRGSAVFRGRGQRGQQNQRGGRGTFQRTDNRGGQRGGYDPRGGRGGRGGRRFGWKDYDKPQRNREASVQPKDTWRMLEEIDFNRLSKLNLDTGEGEDLDDYGFLYYYDRGFDKQPGAPTSVRKLQVLDRAAYNVSTSSDPVIQELAEKDEATIFATDNILSMLMCAPRSVYSWDIVILKQNSKIYIDKRDGSSLDMVTVNENAADAPLEISEGNKDQINSPGALKEEATHINNVFPSQVVVESDTGKHDMNNEHPFYNPAEETDPPASKAYKYRRFDLSLEADAEPLHLIVRAELDAVVKNNISGEDQFLTIKALNEFDNKAQGSGGALDWRSKLASQRGAVVATEMKNNSCKLARWTIQAILAKADLMKLGFISRASPKNTSDHVILGVLGYKPREFASQMNLNLNNGWAIVRTFVDMVMKAEATEGKFVLVKDPNKPTIRLYQVPMSTFEEDDAEDDGMGAGMDKVDEDGEQE</sequence>
<accession>A0AAJ0DG52</accession>
<dbReference type="GO" id="GO:0098808">
    <property type="term" value="F:mRNA cap binding"/>
    <property type="evidence" value="ECO:0007669"/>
    <property type="project" value="UniProtKB-UniRule"/>
</dbReference>
<proteinExistence type="inferred from homology"/>
<evidence type="ECO:0000256" key="3">
    <source>
        <dbReference type="ARBA" id="ARBA00022884"/>
    </source>
</evidence>
<feature type="compositionally biased region" description="Basic and acidic residues" evidence="6">
    <location>
        <begin position="164"/>
        <end position="176"/>
    </location>
</feature>
<gene>
    <name evidence="7" type="ORF">LTR09_005619</name>
</gene>
<dbReference type="Pfam" id="PF05091">
    <property type="entry name" value="eIF-3_zeta"/>
    <property type="match status" value="1"/>
</dbReference>
<dbReference type="PIRSF" id="PIRSF016281">
    <property type="entry name" value="EIF-3_zeta"/>
    <property type="match status" value="1"/>
</dbReference>
<comment type="similarity">
    <text evidence="5">Belongs to the eIF-3 subunit D family.</text>
</comment>
<dbReference type="PANTHER" id="PTHR12399">
    <property type="entry name" value="EUKARYOTIC TRANSLATION INITIATION FACTOR 3 SUBUNIT 7"/>
    <property type="match status" value="1"/>
</dbReference>
<feature type="region of interest" description="RNA gate" evidence="5">
    <location>
        <begin position="304"/>
        <end position="318"/>
    </location>
</feature>
<dbReference type="EMBL" id="JAWDJX010000016">
    <property type="protein sequence ID" value="KAK3053450.1"/>
    <property type="molecule type" value="Genomic_DNA"/>
</dbReference>
<keyword evidence="2 5" id="KW-0396">Initiation factor</keyword>
<evidence type="ECO:0000313" key="7">
    <source>
        <dbReference type="EMBL" id="KAK3053450.1"/>
    </source>
</evidence>
<evidence type="ECO:0000256" key="2">
    <source>
        <dbReference type="ARBA" id="ARBA00022540"/>
    </source>
</evidence>
<dbReference type="AlphaFoldDB" id="A0AAJ0DG52"/>
<comment type="function">
    <text evidence="5">mRNA cap-binding component of the eukaryotic translation initiation factor 3 (eIF-3) complex, which is involved in protein synthesis of a specialized repertoire of mRNAs and, together with other initiation factors, stimulates binding of mRNA and methionyl-tRNAi to the 40S ribosome. The eIF-3 complex specifically targets and initiates translation of a subset of mRNAs involved in cell proliferation. In the eIF-3 complex, eif3d specifically recognizes and binds the 7-methylguanosine cap of a subset of mRNAs.</text>
</comment>
<keyword evidence="1 5" id="KW-0963">Cytoplasm</keyword>
<dbReference type="GO" id="GO:0002191">
    <property type="term" value="P:cap-dependent translational initiation"/>
    <property type="evidence" value="ECO:0007669"/>
    <property type="project" value="UniProtKB-UniRule"/>
</dbReference>
<dbReference type="GO" id="GO:0003743">
    <property type="term" value="F:translation initiation factor activity"/>
    <property type="evidence" value="ECO:0007669"/>
    <property type="project" value="UniProtKB-UniRule"/>
</dbReference>
<comment type="domain">
    <text evidence="5">The RNA gate region regulates mRNA cap recognition to prevent promiscuous mRNA-binding before assembly of eif3d into the full eukaryotic translation initiation factor 3 (eIF-3) complex.</text>
</comment>
<evidence type="ECO:0000256" key="5">
    <source>
        <dbReference type="HAMAP-Rule" id="MF_03003"/>
    </source>
</evidence>
<dbReference type="HAMAP" id="MF_03003">
    <property type="entry name" value="eIF3d"/>
    <property type="match status" value="1"/>
</dbReference>
<evidence type="ECO:0000256" key="6">
    <source>
        <dbReference type="SAM" id="MobiDB-lite"/>
    </source>
</evidence>
<dbReference type="InterPro" id="IPR007783">
    <property type="entry name" value="eIF3d"/>
</dbReference>
<protein>
    <recommendedName>
        <fullName evidence="5">Eukaryotic translation initiation factor 3 subunit D</fullName>
        <shortName evidence="5">eIF3d</shortName>
    </recommendedName>
</protein>
<name>A0AAJ0DG52_9PEZI</name>
<reference evidence="7" key="1">
    <citation type="submission" date="2023-04" db="EMBL/GenBank/DDBJ databases">
        <title>Black Yeasts Isolated from many extreme environments.</title>
        <authorList>
            <person name="Coleine C."/>
            <person name="Stajich J.E."/>
            <person name="Selbmann L."/>
        </authorList>
    </citation>
    <scope>NUCLEOTIDE SEQUENCE</scope>
    <source>
        <strain evidence="7">CCFEE 5312</strain>
    </source>
</reference>
<dbReference type="GO" id="GO:0016282">
    <property type="term" value="C:eukaryotic 43S preinitiation complex"/>
    <property type="evidence" value="ECO:0007669"/>
    <property type="project" value="UniProtKB-UniRule"/>
</dbReference>
<dbReference type="GO" id="GO:0005852">
    <property type="term" value="C:eukaryotic translation initiation factor 3 complex"/>
    <property type="evidence" value="ECO:0007669"/>
    <property type="project" value="UniProtKB-UniRule"/>
</dbReference>
<dbReference type="PANTHER" id="PTHR12399:SF0">
    <property type="entry name" value="EUKARYOTIC TRANSLATION INITIATION FACTOR 3 SUBUNIT D"/>
    <property type="match status" value="1"/>
</dbReference>
<comment type="subcellular location">
    <subcellularLocation>
        <location evidence="5">Cytoplasm</location>
    </subcellularLocation>
</comment>
<feature type="region of interest" description="Disordered" evidence="6">
    <location>
        <begin position="100"/>
        <end position="180"/>
    </location>
</feature>
<feature type="compositionally biased region" description="Gly residues" evidence="6">
    <location>
        <begin position="144"/>
        <end position="157"/>
    </location>
</feature>
<evidence type="ECO:0000256" key="1">
    <source>
        <dbReference type="ARBA" id="ARBA00022490"/>
    </source>
</evidence>
<dbReference type="Proteomes" id="UP001271007">
    <property type="component" value="Unassembled WGS sequence"/>
</dbReference>
<keyword evidence="4 5" id="KW-0648">Protein biosynthesis</keyword>
<comment type="caution">
    <text evidence="7">The sequence shown here is derived from an EMBL/GenBank/DDBJ whole genome shotgun (WGS) entry which is preliminary data.</text>
</comment>
<comment type="subunit">
    <text evidence="5">Component of the eukaryotic translation initiation factor 3 (eIF-3) complex.</text>
</comment>
<keyword evidence="8" id="KW-1185">Reference proteome</keyword>
<feature type="compositionally biased region" description="Low complexity" evidence="6">
    <location>
        <begin position="115"/>
        <end position="138"/>
    </location>
</feature>
<organism evidence="7 8">
    <name type="scientific">Extremus antarcticus</name>
    <dbReference type="NCBI Taxonomy" id="702011"/>
    <lineage>
        <taxon>Eukaryota</taxon>
        <taxon>Fungi</taxon>
        <taxon>Dikarya</taxon>
        <taxon>Ascomycota</taxon>
        <taxon>Pezizomycotina</taxon>
        <taxon>Dothideomycetes</taxon>
        <taxon>Dothideomycetidae</taxon>
        <taxon>Mycosphaerellales</taxon>
        <taxon>Extremaceae</taxon>
        <taxon>Extremus</taxon>
    </lineage>
</organism>
<keyword evidence="3" id="KW-0694">RNA-binding</keyword>
<evidence type="ECO:0000313" key="8">
    <source>
        <dbReference type="Proteomes" id="UP001271007"/>
    </source>
</evidence>
<dbReference type="GO" id="GO:0033290">
    <property type="term" value="C:eukaryotic 48S preinitiation complex"/>
    <property type="evidence" value="ECO:0007669"/>
    <property type="project" value="UniProtKB-UniRule"/>
</dbReference>